<evidence type="ECO:0000259" key="7">
    <source>
        <dbReference type="Pfam" id="PF12696"/>
    </source>
</evidence>
<dbReference type="Gene3D" id="3.40.50.300">
    <property type="entry name" value="P-loop containing nucleotide triphosphate hydrolases"/>
    <property type="match status" value="1"/>
</dbReference>
<organism evidence="8 9">
    <name type="scientific">Pleodorina starrii</name>
    <dbReference type="NCBI Taxonomy" id="330485"/>
    <lineage>
        <taxon>Eukaryota</taxon>
        <taxon>Viridiplantae</taxon>
        <taxon>Chlorophyta</taxon>
        <taxon>core chlorophytes</taxon>
        <taxon>Chlorophyceae</taxon>
        <taxon>CS clade</taxon>
        <taxon>Chlamydomonadales</taxon>
        <taxon>Volvocaceae</taxon>
        <taxon>Pleodorina</taxon>
    </lineage>
</organism>
<gene>
    <name evidence="8" type="primary">PLESTB004222</name>
    <name evidence="8" type="ORF">PLESTB_001977200</name>
</gene>
<dbReference type="Proteomes" id="UP001165080">
    <property type="component" value="Unassembled WGS sequence"/>
</dbReference>
<dbReference type="InterPro" id="IPR027417">
    <property type="entry name" value="P-loop_NTPase"/>
</dbReference>
<feature type="domain" description="TraD/TraG TraM recognition site" evidence="7">
    <location>
        <begin position="314"/>
        <end position="431"/>
    </location>
</feature>
<evidence type="ECO:0000313" key="8">
    <source>
        <dbReference type="EMBL" id="GLC63067.1"/>
    </source>
</evidence>
<protein>
    <recommendedName>
        <fullName evidence="7">TraD/TraG TraM recognition site domain-containing protein</fullName>
    </recommendedName>
</protein>
<evidence type="ECO:0000256" key="1">
    <source>
        <dbReference type="ARBA" id="ARBA00004651"/>
    </source>
</evidence>
<evidence type="ECO:0000256" key="6">
    <source>
        <dbReference type="SAM" id="MobiDB-lite"/>
    </source>
</evidence>
<dbReference type="CDD" id="cd01127">
    <property type="entry name" value="TrwB_TraG_TraD_VirD4"/>
    <property type="match status" value="1"/>
</dbReference>
<sequence length="555" mass="60722">MGETVKRLDRAHPVGAVDRDKRQEEAHQLHPNAPGIGPGLSIGALGEYGDRRLYQGWRECSVHVWGTGRGKTTSQVVRHAAEAPGAFLMTTNKVDGVAEVIAARRDRGRVWVFDPQRILDEAGEPTMTIDLFASVEDTRTADEVAAIFESASAGAAGASGRDPQFDSQGRDLLSACILAAAEDGREPATILEWITSGKLRDPEAVLRDHGHTGRAAMLRGISQQPDDTRGSVFATAQRMASALSHDVLVRWATPTTGVRRFDPDAFVDSDDTLILLAQDTAGSGAAFVSTVLHTVFTAAQKSARRNGGRLRVPLVADLDEVGNVVKLPALAEWYSYFGSMGIVVSAFFQTKGQGVTMLRHTGWETLWSAAAVRVYGGGVDDDKFLEQLSKVTGKYDHRTQSYSTSRGGGRSTSVQTQQREILPVDKLAALPPGRAWVRTNKGQDEDEVWTSLVSWVETLIAGVESFDHEGNMHWCPQWWAHPEAVERFRGMHQQYLASAPNKDQPYGLFSSWWTDHFDRHAAVLFAQRGPFGECRDGHVEKPRLSTVSPPAGWST</sequence>
<dbReference type="Pfam" id="PF16259">
    <property type="entry name" value="DUF4913"/>
    <property type="match status" value="1"/>
</dbReference>
<evidence type="ECO:0000256" key="2">
    <source>
        <dbReference type="ARBA" id="ARBA00022475"/>
    </source>
</evidence>
<dbReference type="EMBL" id="BRXU01000081">
    <property type="protein sequence ID" value="GLC63067.1"/>
    <property type="molecule type" value="Genomic_DNA"/>
</dbReference>
<comment type="subcellular location">
    <subcellularLocation>
        <location evidence="1">Cell membrane</location>
        <topology evidence="1">Multi-pass membrane protein</topology>
    </subcellularLocation>
</comment>
<dbReference type="Pfam" id="PF12696">
    <property type="entry name" value="TraG-D_C"/>
    <property type="match status" value="1"/>
</dbReference>
<evidence type="ECO:0000313" key="9">
    <source>
        <dbReference type="Proteomes" id="UP001165080"/>
    </source>
</evidence>
<keyword evidence="5" id="KW-0472">Membrane</keyword>
<accession>A0A9W6C4I6</accession>
<keyword evidence="3" id="KW-0812">Transmembrane</keyword>
<dbReference type="PANTHER" id="PTHR37937:SF1">
    <property type="entry name" value="CONJUGATIVE TRANSFER: DNA TRANSPORT"/>
    <property type="match status" value="1"/>
</dbReference>
<keyword evidence="9" id="KW-1185">Reference proteome</keyword>
<dbReference type="GO" id="GO:0005886">
    <property type="term" value="C:plasma membrane"/>
    <property type="evidence" value="ECO:0007669"/>
    <property type="project" value="UniProtKB-SubCell"/>
</dbReference>
<dbReference type="InterPro" id="IPR051539">
    <property type="entry name" value="T4SS-coupling_protein"/>
</dbReference>
<dbReference type="AlphaFoldDB" id="A0A9W6C4I6"/>
<keyword evidence="2" id="KW-1003">Cell membrane</keyword>
<dbReference type="InterPro" id="IPR032689">
    <property type="entry name" value="TraG-D_C"/>
</dbReference>
<evidence type="ECO:0000256" key="4">
    <source>
        <dbReference type="ARBA" id="ARBA00022989"/>
    </source>
</evidence>
<keyword evidence="4" id="KW-1133">Transmembrane helix</keyword>
<dbReference type="PANTHER" id="PTHR37937">
    <property type="entry name" value="CONJUGATIVE TRANSFER: DNA TRANSPORT"/>
    <property type="match status" value="1"/>
</dbReference>
<dbReference type="SUPFAM" id="SSF52540">
    <property type="entry name" value="P-loop containing nucleoside triphosphate hydrolases"/>
    <property type="match status" value="1"/>
</dbReference>
<feature type="compositionally biased region" description="Basic and acidic residues" evidence="6">
    <location>
        <begin position="1"/>
        <end position="28"/>
    </location>
</feature>
<reference evidence="8 9" key="1">
    <citation type="journal article" date="2023" name="Commun. Biol.">
        <title>Reorganization of the ancestral sex-determining regions during the evolution of trioecy in Pleodorina starrii.</title>
        <authorList>
            <person name="Takahashi K."/>
            <person name="Suzuki S."/>
            <person name="Kawai-Toyooka H."/>
            <person name="Yamamoto K."/>
            <person name="Hamaji T."/>
            <person name="Ootsuki R."/>
            <person name="Yamaguchi H."/>
            <person name="Kawachi M."/>
            <person name="Higashiyama T."/>
            <person name="Nozaki H."/>
        </authorList>
    </citation>
    <scope>NUCLEOTIDE SEQUENCE [LARGE SCALE GENOMIC DNA]</scope>
    <source>
        <strain evidence="8 9">NIES-4479</strain>
    </source>
</reference>
<evidence type="ECO:0000256" key="5">
    <source>
        <dbReference type="ARBA" id="ARBA00023136"/>
    </source>
</evidence>
<dbReference type="InterPro" id="IPR032584">
    <property type="entry name" value="DUF4913"/>
</dbReference>
<name>A0A9W6C4I6_9CHLO</name>
<evidence type="ECO:0000256" key="3">
    <source>
        <dbReference type="ARBA" id="ARBA00022692"/>
    </source>
</evidence>
<proteinExistence type="predicted"/>
<comment type="caution">
    <text evidence="8">The sequence shown here is derived from an EMBL/GenBank/DDBJ whole genome shotgun (WGS) entry which is preliminary data.</text>
</comment>
<feature type="region of interest" description="Disordered" evidence="6">
    <location>
        <begin position="1"/>
        <end position="38"/>
    </location>
</feature>